<evidence type="ECO:0000256" key="5">
    <source>
        <dbReference type="ARBA" id="ARBA00022801"/>
    </source>
</evidence>
<dbReference type="EMBL" id="WTUX01000010">
    <property type="protein sequence ID" value="MZR12464.1"/>
    <property type="molecule type" value="Genomic_DNA"/>
</dbReference>
<feature type="domain" description="Metallo-beta-lactamase" evidence="8">
    <location>
        <begin position="13"/>
        <end position="171"/>
    </location>
</feature>
<dbReference type="CDD" id="cd07723">
    <property type="entry name" value="hydroxyacylglutathione_hydrolase_MBL-fold"/>
    <property type="match status" value="1"/>
</dbReference>
<dbReference type="Pfam" id="PF16123">
    <property type="entry name" value="HAGH_C"/>
    <property type="match status" value="1"/>
</dbReference>
<dbReference type="UniPathway" id="UPA00619">
    <property type="reaction ID" value="UER00676"/>
</dbReference>
<dbReference type="GO" id="GO:0046872">
    <property type="term" value="F:metal ion binding"/>
    <property type="evidence" value="ECO:0007669"/>
    <property type="project" value="UniProtKB-KW"/>
</dbReference>
<keyword evidence="4 7" id="KW-0479">Metal-binding</keyword>
<dbReference type="GO" id="GO:0004416">
    <property type="term" value="F:hydroxyacylglutathione hydrolase activity"/>
    <property type="evidence" value="ECO:0007669"/>
    <property type="project" value="UniProtKB-UniRule"/>
</dbReference>
<protein>
    <recommendedName>
        <fullName evidence="7">Hydroxyacylglutathione hydrolase</fullName>
        <ecNumber evidence="7">3.1.2.6</ecNumber>
    </recommendedName>
    <alternativeName>
        <fullName evidence="7">Glyoxalase II</fullName>
        <shortName evidence="7">Glx II</shortName>
    </alternativeName>
</protein>
<evidence type="ECO:0000256" key="7">
    <source>
        <dbReference type="HAMAP-Rule" id="MF_01374"/>
    </source>
</evidence>
<dbReference type="Pfam" id="PF00753">
    <property type="entry name" value="Lactamase_B"/>
    <property type="match status" value="1"/>
</dbReference>
<dbReference type="InterPro" id="IPR032282">
    <property type="entry name" value="HAGH_C"/>
</dbReference>
<dbReference type="GO" id="GO:0019243">
    <property type="term" value="P:methylglyoxal catabolic process to D-lactate via S-lactoyl-glutathione"/>
    <property type="evidence" value="ECO:0007669"/>
    <property type="project" value="UniProtKB-UniRule"/>
</dbReference>
<dbReference type="PANTHER" id="PTHR43705:SF1">
    <property type="entry name" value="HYDROXYACYLGLUTATHIONE HYDROLASE GLOB"/>
    <property type="match status" value="1"/>
</dbReference>
<feature type="binding site" evidence="7">
    <location>
        <position position="61"/>
    </location>
    <ligand>
        <name>Zn(2+)</name>
        <dbReference type="ChEBI" id="CHEBI:29105"/>
        <label>2</label>
    </ligand>
</feature>
<comment type="catalytic activity">
    <reaction evidence="1 7">
        <text>an S-(2-hydroxyacyl)glutathione + H2O = a 2-hydroxy carboxylate + glutathione + H(+)</text>
        <dbReference type="Rhea" id="RHEA:21864"/>
        <dbReference type="ChEBI" id="CHEBI:15377"/>
        <dbReference type="ChEBI" id="CHEBI:15378"/>
        <dbReference type="ChEBI" id="CHEBI:57925"/>
        <dbReference type="ChEBI" id="CHEBI:58896"/>
        <dbReference type="ChEBI" id="CHEBI:71261"/>
        <dbReference type="EC" id="3.1.2.6"/>
    </reaction>
</comment>
<feature type="binding site" evidence="7">
    <location>
        <position position="60"/>
    </location>
    <ligand>
        <name>Zn(2+)</name>
        <dbReference type="ChEBI" id="CHEBI:29105"/>
        <label>2</label>
    </ligand>
</feature>
<evidence type="ECO:0000256" key="4">
    <source>
        <dbReference type="ARBA" id="ARBA00022723"/>
    </source>
</evidence>
<evidence type="ECO:0000256" key="1">
    <source>
        <dbReference type="ARBA" id="ARBA00001623"/>
    </source>
</evidence>
<comment type="pathway">
    <text evidence="2 7">Secondary metabolite metabolism; methylglyoxal degradation; (R)-lactate from methylglyoxal: step 2/2.</text>
</comment>
<dbReference type="EC" id="3.1.2.6" evidence="7"/>
<dbReference type="NCBIfam" id="TIGR03413">
    <property type="entry name" value="GSH_gloB"/>
    <property type="match status" value="1"/>
</dbReference>
<evidence type="ECO:0000256" key="6">
    <source>
        <dbReference type="ARBA" id="ARBA00022833"/>
    </source>
</evidence>
<keyword evidence="5 7" id="KW-0378">Hydrolase</keyword>
<evidence type="ECO:0000256" key="3">
    <source>
        <dbReference type="ARBA" id="ARBA00006759"/>
    </source>
</evidence>
<keyword evidence="10" id="KW-1185">Reference proteome</keyword>
<dbReference type="SMART" id="SM00849">
    <property type="entry name" value="Lactamase_B"/>
    <property type="match status" value="1"/>
</dbReference>
<feature type="binding site" evidence="7">
    <location>
        <position position="114"/>
    </location>
    <ligand>
        <name>Zn(2+)</name>
        <dbReference type="ChEBI" id="CHEBI:29105"/>
        <label>1</label>
    </ligand>
</feature>
<comment type="caution">
    <text evidence="9">The sequence shown here is derived from an EMBL/GenBank/DDBJ whole genome shotgun (WGS) entry which is preliminary data.</text>
</comment>
<dbReference type="Proteomes" id="UP000467322">
    <property type="component" value="Unassembled WGS sequence"/>
</dbReference>
<dbReference type="InterPro" id="IPR035680">
    <property type="entry name" value="Clx_II_MBL"/>
</dbReference>
<dbReference type="SUPFAM" id="SSF56281">
    <property type="entry name" value="Metallo-hydrolase/oxidoreductase"/>
    <property type="match status" value="1"/>
</dbReference>
<sequence length="255" mass="27823">MTLDLVTIPCRADNYAFLVHDTESGDTALFDAPETAPIKAELDRRGWTLTDLFITHHHGDHVEGVDDLRAAYGCRVIGAKHDAERLPKLDVAVEPGDTATFSGHEVDVMAADGHTIGHVAYYMADAKAAFTGDSLMALGCGRLFEGTPEQMWDTLSRLMALPDETVICSGHEYTTANAKFALTVEPQNADLIRRAEDTDAMRARGEFTVPSLLALEKATNPFLRAGQPETKKAVDMENDGDAEVFAAIRRAKDNF</sequence>
<dbReference type="Gene3D" id="3.60.15.10">
    <property type="entry name" value="Ribonuclease Z/Hydroxyacylglutathione hydrolase-like"/>
    <property type="match status" value="1"/>
</dbReference>
<dbReference type="InterPro" id="IPR017782">
    <property type="entry name" value="Hydroxyacylglutathione_Hdrlase"/>
</dbReference>
<keyword evidence="6 7" id="KW-0862">Zinc</keyword>
<evidence type="ECO:0000256" key="2">
    <source>
        <dbReference type="ARBA" id="ARBA00004963"/>
    </source>
</evidence>
<dbReference type="RefSeq" id="WP_161350584.1">
    <property type="nucleotide sequence ID" value="NZ_WTUX01000010.1"/>
</dbReference>
<comment type="cofactor">
    <cofactor evidence="7">
        <name>Zn(2+)</name>
        <dbReference type="ChEBI" id="CHEBI:29105"/>
    </cofactor>
    <text evidence="7">Binds 2 Zn(2+) ions per subunit.</text>
</comment>
<feature type="binding site" evidence="7">
    <location>
        <position position="133"/>
    </location>
    <ligand>
        <name>Zn(2+)</name>
        <dbReference type="ChEBI" id="CHEBI:29105"/>
        <label>2</label>
    </ligand>
</feature>
<feature type="binding site" evidence="7">
    <location>
        <position position="58"/>
    </location>
    <ligand>
        <name>Zn(2+)</name>
        <dbReference type="ChEBI" id="CHEBI:29105"/>
        <label>1</label>
    </ligand>
</feature>
<dbReference type="PIRSF" id="PIRSF005457">
    <property type="entry name" value="Glx"/>
    <property type="match status" value="1"/>
</dbReference>
<feature type="binding site" evidence="7">
    <location>
        <position position="133"/>
    </location>
    <ligand>
        <name>Zn(2+)</name>
        <dbReference type="ChEBI" id="CHEBI:29105"/>
        <label>1</label>
    </ligand>
</feature>
<dbReference type="PANTHER" id="PTHR43705">
    <property type="entry name" value="HYDROXYACYLGLUTATHIONE HYDROLASE"/>
    <property type="match status" value="1"/>
</dbReference>
<dbReference type="AlphaFoldDB" id="A0A845M7F2"/>
<evidence type="ECO:0000313" key="10">
    <source>
        <dbReference type="Proteomes" id="UP000467322"/>
    </source>
</evidence>
<dbReference type="InterPro" id="IPR001279">
    <property type="entry name" value="Metallo-B-lactamas"/>
</dbReference>
<name>A0A845M7F2_9RHOB</name>
<dbReference type="InterPro" id="IPR050110">
    <property type="entry name" value="Glyoxalase_II_hydrolase"/>
</dbReference>
<evidence type="ECO:0000313" key="9">
    <source>
        <dbReference type="EMBL" id="MZR12464.1"/>
    </source>
</evidence>
<accession>A0A845M7F2</accession>
<gene>
    <name evidence="7 9" type="primary">gloB</name>
    <name evidence="9" type="ORF">GQE99_05470</name>
</gene>
<comment type="subunit">
    <text evidence="7">Monomer.</text>
</comment>
<feature type="binding site" evidence="7">
    <location>
        <position position="56"/>
    </location>
    <ligand>
        <name>Zn(2+)</name>
        <dbReference type="ChEBI" id="CHEBI:29105"/>
        <label>1</label>
    </ligand>
</feature>
<dbReference type="HAMAP" id="MF_01374">
    <property type="entry name" value="Glyoxalase_2"/>
    <property type="match status" value="1"/>
</dbReference>
<comment type="function">
    <text evidence="7">Thiolesterase that catalyzes the hydrolysis of S-D-lactoyl-glutathione to form glutathione and D-lactic acid.</text>
</comment>
<evidence type="ECO:0000259" key="8">
    <source>
        <dbReference type="SMART" id="SM00849"/>
    </source>
</evidence>
<proteinExistence type="inferred from homology"/>
<feature type="binding site" evidence="7">
    <location>
        <position position="171"/>
    </location>
    <ligand>
        <name>Zn(2+)</name>
        <dbReference type="ChEBI" id="CHEBI:29105"/>
        <label>2</label>
    </ligand>
</feature>
<dbReference type="InterPro" id="IPR036866">
    <property type="entry name" value="RibonucZ/Hydroxyglut_hydro"/>
</dbReference>
<comment type="similarity">
    <text evidence="3 7">Belongs to the metallo-beta-lactamase superfamily. Glyoxalase II family.</text>
</comment>
<reference evidence="9 10" key="1">
    <citation type="submission" date="2019-12" db="EMBL/GenBank/DDBJ databases">
        <title>Maritimibacter sp. nov. sp. isolated from sea sand.</title>
        <authorList>
            <person name="Kim J."/>
            <person name="Jeong S.E."/>
            <person name="Jung H.S."/>
            <person name="Jeon C.O."/>
        </authorList>
    </citation>
    <scope>NUCLEOTIDE SEQUENCE [LARGE SCALE GENOMIC DNA]</scope>
    <source>
        <strain evidence="9 10">DP07</strain>
    </source>
</reference>
<organism evidence="9 10">
    <name type="scientific">Maritimibacter harenae</name>
    <dbReference type="NCBI Taxonomy" id="2606218"/>
    <lineage>
        <taxon>Bacteria</taxon>
        <taxon>Pseudomonadati</taxon>
        <taxon>Pseudomonadota</taxon>
        <taxon>Alphaproteobacteria</taxon>
        <taxon>Rhodobacterales</taxon>
        <taxon>Roseobacteraceae</taxon>
        <taxon>Maritimibacter</taxon>
    </lineage>
</organism>